<dbReference type="OrthoDB" id="47330at2759"/>
<keyword evidence="8" id="KW-1185">Reference proteome</keyword>
<reference evidence="7" key="1">
    <citation type="submission" date="2021-12" db="EMBL/GenBank/DDBJ databases">
        <authorList>
            <person name="King R."/>
        </authorList>
    </citation>
    <scope>NUCLEOTIDE SEQUENCE</scope>
</reference>
<evidence type="ECO:0000259" key="6">
    <source>
        <dbReference type="SMART" id="SM01086"/>
    </source>
</evidence>
<dbReference type="InterPro" id="IPR002110">
    <property type="entry name" value="Ankyrin_rpt"/>
</dbReference>
<dbReference type="SMART" id="SM01086">
    <property type="entry name" value="ClpB_D2-small"/>
    <property type="match status" value="1"/>
</dbReference>
<evidence type="ECO:0000259" key="5">
    <source>
        <dbReference type="SMART" id="SM00382"/>
    </source>
</evidence>
<dbReference type="KEGG" id="btab:109038788"/>
<dbReference type="Proteomes" id="UP001152759">
    <property type="component" value="Chromosome 2"/>
</dbReference>
<dbReference type="GO" id="GO:0005524">
    <property type="term" value="F:ATP binding"/>
    <property type="evidence" value="ECO:0007669"/>
    <property type="project" value="UniProtKB-KW"/>
</dbReference>
<dbReference type="SMART" id="SM00248">
    <property type="entry name" value="ANK"/>
    <property type="match status" value="2"/>
</dbReference>
<keyword evidence="4" id="KW-0175">Coiled coil</keyword>
<feature type="repeat" description="ANK" evidence="3">
    <location>
        <begin position="142"/>
        <end position="174"/>
    </location>
</feature>
<dbReference type="InterPro" id="IPR050130">
    <property type="entry name" value="ClpA_ClpB"/>
</dbReference>
<evidence type="ECO:0008006" key="9">
    <source>
        <dbReference type="Google" id="ProtNLM"/>
    </source>
</evidence>
<feature type="repeat" description="ANK" evidence="3">
    <location>
        <begin position="211"/>
        <end position="243"/>
    </location>
</feature>
<evidence type="ECO:0000256" key="2">
    <source>
        <dbReference type="ARBA" id="ARBA00022840"/>
    </source>
</evidence>
<keyword evidence="3" id="KW-0040">ANK repeat</keyword>
<dbReference type="GO" id="GO:0016887">
    <property type="term" value="F:ATP hydrolysis activity"/>
    <property type="evidence" value="ECO:0007669"/>
    <property type="project" value="InterPro"/>
</dbReference>
<dbReference type="CDD" id="cd19499">
    <property type="entry name" value="RecA-like_ClpB_Hsp104-like"/>
    <property type="match status" value="1"/>
</dbReference>
<dbReference type="Gene3D" id="3.40.50.300">
    <property type="entry name" value="P-loop containing nucleotide triphosphate hydrolases"/>
    <property type="match status" value="1"/>
</dbReference>
<dbReference type="InterPro" id="IPR001270">
    <property type="entry name" value="ClpA/B"/>
</dbReference>
<dbReference type="SMART" id="SM00382">
    <property type="entry name" value="AAA"/>
    <property type="match status" value="1"/>
</dbReference>
<dbReference type="Gene3D" id="1.25.40.20">
    <property type="entry name" value="Ankyrin repeat-containing domain"/>
    <property type="match status" value="1"/>
</dbReference>
<evidence type="ECO:0000313" key="8">
    <source>
        <dbReference type="Proteomes" id="UP001152759"/>
    </source>
</evidence>
<dbReference type="InterPro" id="IPR019489">
    <property type="entry name" value="Clp_ATPase_C"/>
</dbReference>
<dbReference type="EMBL" id="OU963863">
    <property type="protein sequence ID" value="CAH0385887.1"/>
    <property type="molecule type" value="Genomic_DNA"/>
</dbReference>
<name>A0A9P0F1N5_BEMTA</name>
<organism evidence="7 8">
    <name type="scientific">Bemisia tabaci</name>
    <name type="common">Sweetpotato whitefly</name>
    <name type="synonym">Aleurodes tabaci</name>
    <dbReference type="NCBI Taxonomy" id="7038"/>
    <lineage>
        <taxon>Eukaryota</taxon>
        <taxon>Metazoa</taxon>
        <taxon>Ecdysozoa</taxon>
        <taxon>Arthropoda</taxon>
        <taxon>Hexapoda</taxon>
        <taxon>Insecta</taxon>
        <taxon>Pterygota</taxon>
        <taxon>Neoptera</taxon>
        <taxon>Paraneoptera</taxon>
        <taxon>Hemiptera</taxon>
        <taxon>Sternorrhyncha</taxon>
        <taxon>Aleyrodoidea</taxon>
        <taxon>Aleyrodidae</taxon>
        <taxon>Aleyrodinae</taxon>
        <taxon>Bemisia</taxon>
    </lineage>
</organism>
<dbReference type="GO" id="GO:0005739">
    <property type="term" value="C:mitochondrion"/>
    <property type="evidence" value="ECO:0007669"/>
    <property type="project" value="TreeGrafter"/>
</dbReference>
<keyword evidence="2" id="KW-0067">ATP-binding</keyword>
<accession>A0A9P0F1N5</accession>
<evidence type="ECO:0000256" key="1">
    <source>
        <dbReference type="ARBA" id="ARBA00022741"/>
    </source>
</evidence>
<feature type="domain" description="AAA+ ATPase" evidence="5">
    <location>
        <begin position="319"/>
        <end position="468"/>
    </location>
</feature>
<sequence>MGCKNECHVFIRNIFSLIRSQRISTALIFRSHESLQCFPALNFFRTQHQFMCLHVNSNLKKFTRSDFLRCSLALIPVSSKFGINSIFSSNIILMCGLSLVIYNCSLNSTEKSLFRAAKLGTAAELRRLLYEERVNVNQRHILGWTVLQTAVINGRSEIVSILLEAGADPNLRDEFTSFHKMAAKTGLHPLDVITLRETEFSDQLNNRRTFQGFTALHYAVLANDFTIVRLLLDAGANPLIENDAGHQPIMFAKAEQIKDLLDRAMSEYEERERKREAEERRRFPLEERLKQRIVGQEGPIKIIASAVRRKENGWFDDEHPLVFLFLGSSGIGKTELAKQLAYYIHKNKPEAFIRLDMSEYQEKHEVAKLIGAPPGYVGHDEGGQLTARLKNCPNAVVLFDEVDKAHPDVLTVLLQLFDEGRLTDGKGKTIECKNAIFVMTSNLASDEIAQHALRLRDEAEKLQEKTPEGEEFQTEVTISRNFKDRVVQPILKRHFGRDEFLGRINEIVYFLPFSRSELKKLVAKELEFWAKKAKEKHNIELIWERPVESVLSDGYEVQYGARSIKYEVERRVVNLLAAAHESGFIEDGCTVQLVVNTNSFQDTTTTVDAEETVSTSASTPSATIRLRVKKSGKQDYCNVEDMQKSSFTVPAAAAFSFFD</sequence>
<dbReference type="PROSITE" id="PS50088">
    <property type="entry name" value="ANK_REPEAT"/>
    <property type="match status" value="2"/>
</dbReference>
<evidence type="ECO:0000256" key="3">
    <source>
        <dbReference type="PROSITE-ProRule" id="PRU00023"/>
    </source>
</evidence>
<dbReference type="GO" id="GO:0034605">
    <property type="term" value="P:cellular response to heat"/>
    <property type="evidence" value="ECO:0007669"/>
    <property type="project" value="TreeGrafter"/>
</dbReference>
<feature type="domain" description="Clp ATPase C-terminal" evidence="6">
    <location>
        <begin position="513"/>
        <end position="600"/>
    </location>
</feature>
<feature type="coiled-coil region" evidence="4">
    <location>
        <begin position="251"/>
        <end position="281"/>
    </location>
</feature>
<dbReference type="Pfam" id="PF00023">
    <property type="entry name" value="Ank"/>
    <property type="match status" value="1"/>
</dbReference>
<dbReference type="PROSITE" id="PS50297">
    <property type="entry name" value="ANK_REP_REGION"/>
    <property type="match status" value="2"/>
</dbReference>
<dbReference type="InterPro" id="IPR027417">
    <property type="entry name" value="P-loop_NTPase"/>
</dbReference>
<dbReference type="PRINTS" id="PR00300">
    <property type="entry name" value="CLPPROTEASEA"/>
</dbReference>
<dbReference type="InterPro" id="IPR003959">
    <property type="entry name" value="ATPase_AAA_core"/>
</dbReference>
<dbReference type="SUPFAM" id="SSF48403">
    <property type="entry name" value="Ankyrin repeat"/>
    <property type="match status" value="1"/>
</dbReference>
<dbReference type="Gene3D" id="1.10.8.60">
    <property type="match status" value="1"/>
</dbReference>
<dbReference type="Pfam" id="PF12796">
    <property type="entry name" value="Ank_2"/>
    <property type="match status" value="1"/>
</dbReference>
<dbReference type="PANTHER" id="PTHR11638">
    <property type="entry name" value="ATP-DEPENDENT CLP PROTEASE"/>
    <property type="match status" value="1"/>
</dbReference>
<dbReference type="InterPro" id="IPR003593">
    <property type="entry name" value="AAA+_ATPase"/>
</dbReference>
<dbReference type="PANTHER" id="PTHR11638:SF93">
    <property type="entry name" value="MITOCHONDRIAL DISAGGREGASE"/>
    <property type="match status" value="1"/>
</dbReference>
<dbReference type="SUPFAM" id="SSF52540">
    <property type="entry name" value="P-loop containing nucleoside triphosphate hydrolases"/>
    <property type="match status" value="1"/>
</dbReference>
<dbReference type="InterPro" id="IPR036770">
    <property type="entry name" value="Ankyrin_rpt-contain_sf"/>
</dbReference>
<evidence type="ECO:0000313" key="7">
    <source>
        <dbReference type="EMBL" id="CAH0385887.1"/>
    </source>
</evidence>
<dbReference type="AlphaFoldDB" id="A0A9P0F1N5"/>
<protein>
    <recommendedName>
        <fullName evidence="9">Caseinolytic peptidase B protein</fullName>
    </recommendedName>
</protein>
<evidence type="ECO:0000256" key="4">
    <source>
        <dbReference type="SAM" id="Coils"/>
    </source>
</evidence>
<gene>
    <name evidence="7" type="ORF">BEMITA_LOCUS5067</name>
</gene>
<proteinExistence type="predicted"/>
<dbReference type="Pfam" id="PF10431">
    <property type="entry name" value="ClpB_D2-small"/>
    <property type="match status" value="1"/>
</dbReference>
<keyword evidence="1" id="KW-0547">Nucleotide-binding</keyword>
<dbReference type="Pfam" id="PF07724">
    <property type="entry name" value="AAA_2"/>
    <property type="match status" value="1"/>
</dbReference>